<gene>
    <name evidence="1" type="ORF">METZ01_LOCUS25235</name>
</gene>
<sequence>MAAYATELPIRPDLDASHSEIAARWAATGSWWSGMERIAIVGEVRRARDSEVLPPWESPSQVDGLVAENHLLPTAAVDAIWRITNHPGTLTAEWHASIMSRGISPEAYVELVGVVAQANAVDRFADALNLARVDLPEPSSVEPLRLADSSTAVTSHWVPTAQVKGPNVVKALSAVPFEVDSMSLLSSAQYVQLGDLLGDLVSDQNSLTRMQVEVIAGRTSKLNECFY</sequence>
<dbReference type="AlphaFoldDB" id="A0A381PZ90"/>
<proteinExistence type="predicted"/>
<protein>
    <submittedName>
        <fullName evidence="1">Uncharacterized protein</fullName>
    </submittedName>
</protein>
<dbReference type="NCBIfam" id="NF041238">
    <property type="entry name" value="AhpD_rel_CFYUT"/>
    <property type="match status" value="1"/>
</dbReference>
<reference evidence="1" key="1">
    <citation type="submission" date="2018-05" db="EMBL/GenBank/DDBJ databases">
        <authorList>
            <person name="Lanie J.A."/>
            <person name="Ng W.-L."/>
            <person name="Kazmierczak K.M."/>
            <person name="Andrzejewski T.M."/>
            <person name="Davidsen T.M."/>
            <person name="Wayne K.J."/>
            <person name="Tettelin H."/>
            <person name="Glass J.I."/>
            <person name="Rusch D."/>
            <person name="Podicherti R."/>
            <person name="Tsui H.-C.T."/>
            <person name="Winkler M.E."/>
        </authorList>
    </citation>
    <scope>NUCLEOTIDE SEQUENCE</scope>
</reference>
<accession>A0A381PZ90</accession>
<dbReference type="Gene3D" id="1.20.1290.10">
    <property type="entry name" value="AhpD-like"/>
    <property type="match status" value="1"/>
</dbReference>
<dbReference type="InterPro" id="IPR029032">
    <property type="entry name" value="AhpD-like"/>
</dbReference>
<organism evidence="1">
    <name type="scientific">marine metagenome</name>
    <dbReference type="NCBI Taxonomy" id="408172"/>
    <lineage>
        <taxon>unclassified sequences</taxon>
        <taxon>metagenomes</taxon>
        <taxon>ecological metagenomes</taxon>
    </lineage>
</organism>
<dbReference type="EMBL" id="UINC01001150">
    <property type="protein sequence ID" value="SUZ72381.1"/>
    <property type="molecule type" value="Genomic_DNA"/>
</dbReference>
<name>A0A381PZ90_9ZZZZ</name>
<evidence type="ECO:0000313" key="1">
    <source>
        <dbReference type="EMBL" id="SUZ72381.1"/>
    </source>
</evidence>
<dbReference type="SUPFAM" id="SSF69118">
    <property type="entry name" value="AhpD-like"/>
    <property type="match status" value="1"/>
</dbReference>